<dbReference type="InterPro" id="IPR051786">
    <property type="entry name" value="ASN_synthetase/amidase"/>
</dbReference>
<dbReference type="InterPro" id="IPR001962">
    <property type="entry name" value="Asn_synthase"/>
</dbReference>
<dbReference type="Pfam" id="PF00733">
    <property type="entry name" value="Asn_synthase"/>
    <property type="match status" value="1"/>
</dbReference>
<dbReference type="SUPFAM" id="SSF56235">
    <property type="entry name" value="N-terminal nucleophile aminohydrolases (Ntn hydrolases)"/>
    <property type="match status" value="1"/>
</dbReference>
<organism evidence="2">
    <name type="scientific">hydrothermal vent metagenome</name>
    <dbReference type="NCBI Taxonomy" id="652676"/>
    <lineage>
        <taxon>unclassified sequences</taxon>
        <taxon>metagenomes</taxon>
        <taxon>ecological metagenomes</taxon>
    </lineage>
</organism>
<dbReference type="InterPro" id="IPR014729">
    <property type="entry name" value="Rossmann-like_a/b/a_fold"/>
</dbReference>
<dbReference type="InterPro" id="IPR029055">
    <property type="entry name" value="Ntn_hydrolases_N"/>
</dbReference>
<evidence type="ECO:0000313" key="2">
    <source>
        <dbReference type="EMBL" id="VAW88614.1"/>
    </source>
</evidence>
<dbReference type="GO" id="GO:0004066">
    <property type="term" value="F:asparagine synthase (glutamine-hydrolyzing) activity"/>
    <property type="evidence" value="ECO:0007669"/>
    <property type="project" value="InterPro"/>
</dbReference>
<dbReference type="PANTHER" id="PTHR43284:SF1">
    <property type="entry name" value="ASPARAGINE SYNTHETASE"/>
    <property type="match status" value="1"/>
</dbReference>
<dbReference type="Gene3D" id="3.60.20.10">
    <property type="entry name" value="Glutamine Phosphoribosylpyrophosphate, subunit 1, domain 1"/>
    <property type="match status" value="1"/>
</dbReference>
<dbReference type="SUPFAM" id="SSF52402">
    <property type="entry name" value="Adenine nucleotide alpha hydrolases-like"/>
    <property type="match status" value="1"/>
</dbReference>
<dbReference type="GO" id="GO:0005829">
    <property type="term" value="C:cytosol"/>
    <property type="evidence" value="ECO:0007669"/>
    <property type="project" value="TreeGrafter"/>
</dbReference>
<gene>
    <name evidence="2" type="ORF">MNBD_GAMMA16-1161</name>
</gene>
<sequence>MTNFYGGFGLCGDSLPWGNINLPGSPITVSCSRGGICFEDTPKPIPNLVLRSADTKSWIVLIGMPIINDIDNETAIQKFIIRFFDKPEKSLREEIDGHFALFAYNAENNNVYFATDYNSFIPIYFSRQGNNVYFSSSEAKLAKELNLPIDAFGLTQAVHLGSTWGEQTRFEGAKKLRACELVVLHEMSVSKSCYWNPGLDVPWTGSFDDTVSQWGELLNKSVKLFPEYAGNYPLSADLTGGEDSRLIVAQCHALGLPMRTRVLGFPGNKDISIAQQCAESTKLELDIEEYTYQSEEELDQVIFDVCLASDGYGSFFTNSIFFATHQNRRPREYSQVHLCGMPGGEAFRGAYYLRAGVFFPSRQKKLNIDYLLKFKYLLDYSPGLTALDHARFYEQIRTQIESSLQEVDTYLAAIQVDHLLRVFQTSVWGTSIKQPFYLPLGLRDMTRSIYQMPPGYKSSGKVTRACTEKLFPQLAFMKTEMGIPTIRQTCSRFPLFVPGYISQTKQLMSGVQRRLFKFGHAKKSLSMHHRTNHHQLIMKKMLDSGPYAKWFKSADTMLTGEHYNAQTLNEMLTSARAGKCSKLITLGRVINQELLCRHVYGDVE</sequence>
<reference evidence="2" key="1">
    <citation type="submission" date="2018-06" db="EMBL/GenBank/DDBJ databases">
        <authorList>
            <person name="Zhirakovskaya E."/>
        </authorList>
    </citation>
    <scope>NUCLEOTIDE SEQUENCE</scope>
</reference>
<evidence type="ECO:0000259" key="1">
    <source>
        <dbReference type="Pfam" id="PF00733"/>
    </source>
</evidence>
<dbReference type="Gene3D" id="3.40.50.620">
    <property type="entry name" value="HUPs"/>
    <property type="match status" value="1"/>
</dbReference>
<dbReference type="EMBL" id="UOFO01000149">
    <property type="protein sequence ID" value="VAW88614.1"/>
    <property type="molecule type" value="Genomic_DNA"/>
</dbReference>
<protein>
    <recommendedName>
        <fullName evidence="1">Asparagine synthetase domain-containing protein</fullName>
    </recommendedName>
</protein>
<accession>A0A3B1A4G1</accession>
<proteinExistence type="predicted"/>
<dbReference type="GO" id="GO:0006529">
    <property type="term" value="P:asparagine biosynthetic process"/>
    <property type="evidence" value="ECO:0007669"/>
    <property type="project" value="InterPro"/>
</dbReference>
<feature type="domain" description="Asparagine synthetase" evidence="1">
    <location>
        <begin position="217"/>
        <end position="395"/>
    </location>
</feature>
<dbReference type="PANTHER" id="PTHR43284">
    <property type="entry name" value="ASPARAGINE SYNTHETASE (GLUTAMINE-HYDROLYZING)"/>
    <property type="match status" value="1"/>
</dbReference>
<dbReference type="AlphaFoldDB" id="A0A3B1A4G1"/>
<name>A0A3B1A4G1_9ZZZZ</name>